<organism evidence="1 2">
    <name type="scientific">Amycolatopsis keratiniphila</name>
    <dbReference type="NCBI Taxonomy" id="129921"/>
    <lineage>
        <taxon>Bacteria</taxon>
        <taxon>Bacillati</taxon>
        <taxon>Actinomycetota</taxon>
        <taxon>Actinomycetes</taxon>
        <taxon>Pseudonocardiales</taxon>
        <taxon>Pseudonocardiaceae</taxon>
        <taxon>Amycolatopsis</taxon>
        <taxon>Amycolatopsis japonica group</taxon>
    </lineage>
</organism>
<reference evidence="1 2" key="1">
    <citation type="journal article" date="2013" name="BMC Genomics">
        <title>ContigScape: a Cytoscape plugin facilitating microbial genome gap closing.</title>
        <authorList>
            <person name="Tang B."/>
            <person name="Wang Q."/>
            <person name="Yang M."/>
            <person name="Xie F."/>
            <person name="Zhu Y."/>
            <person name="Zhuo Y."/>
            <person name="Wang S."/>
            <person name="Gao H."/>
            <person name="Ding X."/>
            <person name="Zhang L."/>
            <person name="Zhao G."/>
            <person name="Zheng H."/>
        </authorList>
    </citation>
    <scope>NUCLEOTIDE SEQUENCE [LARGE SCALE GENOMIC DNA]</scope>
    <source>
        <strain evidence="1 2">HCCB10007</strain>
    </source>
</reference>
<dbReference type="AlphaFoldDB" id="R4T6C2"/>
<dbReference type="Gene3D" id="3.90.226.10">
    <property type="entry name" value="2-enoyl-CoA Hydratase, Chain A, domain 1"/>
    <property type="match status" value="1"/>
</dbReference>
<dbReference type="Proteomes" id="UP000013968">
    <property type="component" value="Chromosome"/>
</dbReference>
<protein>
    <submittedName>
        <fullName evidence="1">Enoyl-CoA hydratase/isomerase</fullName>
    </submittedName>
</protein>
<dbReference type="CDD" id="cd06558">
    <property type="entry name" value="crotonase-like"/>
    <property type="match status" value="1"/>
</dbReference>
<evidence type="ECO:0000313" key="2">
    <source>
        <dbReference type="Proteomes" id="UP000013968"/>
    </source>
</evidence>
<dbReference type="Gene3D" id="1.20.58.1300">
    <property type="match status" value="1"/>
</dbReference>
<dbReference type="InterPro" id="IPR001753">
    <property type="entry name" value="Enoyl-CoA_hydra/iso"/>
</dbReference>
<dbReference type="PATRIC" id="fig|1156913.3.peg.5425"/>
<proteinExistence type="predicted"/>
<dbReference type="InterPro" id="IPR029045">
    <property type="entry name" value="ClpP/crotonase-like_dom_sf"/>
</dbReference>
<sequence length="436" mass="47219">MIAPPCWTERALSLVGDLDTDASALAGFTEAGERVLGALPAKVRRDDEERHMANEIHQACRRARMAFLALHATAVYDRLTADRTRFMRVRELADVAAIAFPGLAPTAAQLFAERAVLQVNKEGREVDQGILFAAFLASPGVGTHLIRAMLRPTERAERLLGDFRRTGEADLGKVTVRRIGSAGHVTLHDPHHLNAEDMRLVDDLEVAVDLVLLDPGSRVGVLRGAPATHPKYAGRRVFSAGINLIDLWHGRIPYVGFMLGRELGCVHKLLRGLEPETGTPVEKPWVAAVDTFAIGGGTQLLLVCDHVIVADDSYLSLPAAQEGIVPGLANLRLTRHGGARMARSLLLGGARLAATDPVAIALVDRVVPAAGVDDAVDDAVAALGSPAIVANRRMLRAAEEPLDLFRAFMAEFARLQAERLYSDDVHARLERSWAHR</sequence>
<dbReference type="GO" id="GO:0006635">
    <property type="term" value="P:fatty acid beta-oxidation"/>
    <property type="evidence" value="ECO:0007669"/>
    <property type="project" value="TreeGrafter"/>
</dbReference>
<dbReference type="KEGG" id="aoi:AORI_5328"/>
<keyword evidence="2" id="KW-1185">Reference proteome</keyword>
<dbReference type="HOGENOM" id="CLU_680853_0_0_11"/>
<dbReference type="SUPFAM" id="SSF52096">
    <property type="entry name" value="ClpP/crotonase"/>
    <property type="match status" value="1"/>
</dbReference>
<gene>
    <name evidence="1" type="ORF">AORI_5328</name>
</gene>
<dbReference type="Pfam" id="PF00378">
    <property type="entry name" value="ECH_1"/>
    <property type="match status" value="1"/>
</dbReference>
<evidence type="ECO:0000313" key="1">
    <source>
        <dbReference type="EMBL" id="AGM07911.1"/>
    </source>
</evidence>
<dbReference type="RefSeq" id="WP_016335652.1">
    <property type="nucleotide sequence ID" value="NC_021252.1"/>
</dbReference>
<dbReference type="PANTHER" id="PTHR11941">
    <property type="entry name" value="ENOYL-COA HYDRATASE-RELATED"/>
    <property type="match status" value="1"/>
</dbReference>
<keyword evidence="1" id="KW-0413">Isomerase</keyword>
<accession>R4T6C2</accession>
<dbReference type="PANTHER" id="PTHR11941:SF54">
    <property type="entry name" value="ENOYL-COA HYDRATASE, MITOCHONDRIAL"/>
    <property type="match status" value="1"/>
</dbReference>
<name>R4T6C2_9PSEU</name>
<dbReference type="EMBL" id="CP003410">
    <property type="protein sequence ID" value="AGM07911.1"/>
    <property type="molecule type" value="Genomic_DNA"/>
</dbReference>
<dbReference type="GO" id="GO:0016853">
    <property type="term" value="F:isomerase activity"/>
    <property type="evidence" value="ECO:0007669"/>
    <property type="project" value="UniProtKB-KW"/>
</dbReference>